<protein>
    <submittedName>
        <fullName evidence="1">Uncharacterized protein</fullName>
    </submittedName>
</protein>
<reference evidence="1" key="2">
    <citation type="submission" date="2015-02" db="UniProtKB">
        <authorList>
            <consortium name="EnsemblMetazoa"/>
        </authorList>
    </citation>
    <scope>IDENTIFICATION</scope>
</reference>
<dbReference type="EnsemblMetazoa" id="SMAR015226-RA">
    <property type="protein sequence ID" value="SMAR015226-PA"/>
    <property type="gene ID" value="SMAR015226"/>
</dbReference>
<accession>T1JMZ7</accession>
<dbReference type="HOGENOM" id="CLU_1943495_0_0_1"/>
<dbReference type="AlphaFoldDB" id="T1JMZ7"/>
<organism evidence="1 2">
    <name type="scientific">Strigamia maritima</name>
    <name type="common">European centipede</name>
    <name type="synonym">Geophilus maritimus</name>
    <dbReference type="NCBI Taxonomy" id="126957"/>
    <lineage>
        <taxon>Eukaryota</taxon>
        <taxon>Metazoa</taxon>
        <taxon>Ecdysozoa</taxon>
        <taxon>Arthropoda</taxon>
        <taxon>Myriapoda</taxon>
        <taxon>Chilopoda</taxon>
        <taxon>Pleurostigmophora</taxon>
        <taxon>Geophilomorpha</taxon>
        <taxon>Linotaeniidae</taxon>
        <taxon>Strigamia</taxon>
    </lineage>
</organism>
<keyword evidence="2" id="KW-1185">Reference proteome</keyword>
<name>T1JMZ7_STRMM</name>
<evidence type="ECO:0000313" key="2">
    <source>
        <dbReference type="Proteomes" id="UP000014500"/>
    </source>
</evidence>
<proteinExistence type="predicted"/>
<dbReference type="Proteomes" id="UP000014500">
    <property type="component" value="Unassembled WGS sequence"/>
</dbReference>
<reference evidence="2" key="1">
    <citation type="submission" date="2011-05" db="EMBL/GenBank/DDBJ databases">
        <authorList>
            <person name="Richards S.R."/>
            <person name="Qu J."/>
            <person name="Jiang H."/>
            <person name="Jhangiani S.N."/>
            <person name="Agravi P."/>
            <person name="Goodspeed R."/>
            <person name="Gross S."/>
            <person name="Mandapat C."/>
            <person name="Jackson L."/>
            <person name="Mathew T."/>
            <person name="Pu L."/>
            <person name="Thornton R."/>
            <person name="Saada N."/>
            <person name="Wilczek-Boney K.B."/>
            <person name="Lee S."/>
            <person name="Kovar C."/>
            <person name="Wu Y."/>
            <person name="Scherer S.E."/>
            <person name="Worley K.C."/>
            <person name="Muzny D.M."/>
            <person name="Gibbs R."/>
        </authorList>
    </citation>
    <scope>NUCLEOTIDE SEQUENCE</scope>
    <source>
        <strain evidence="2">Brora</strain>
    </source>
</reference>
<evidence type="ECO:0000313" key="1">
    <source>
        <dbReference type="EnsemblMetazoa" id="SMAR015226-PA"/>
    </source>
</evidence>
<dbReference type="EMBL" id="JH431779">
    <property type="status" value="NOT_ANNOTATED_CDS"/>
    <property type="molecule type" value="Genomic_DNA"/>
</dbReference>
<sequence length="130" mass="15704">AILKQNAKWNRAIFFVWEFRLILEILIELLNSSKEERKQVSGRLFYYRVVEGLMEFEYQLNCRDLLFPHAIHALVSFNRYWVPQDFLNHVVGTSKRIRVEDGRRSNESPGRQQPSERQSFFLIKRFLKKK</sequence>